<proteinExistence type="predicted"/>
<accession>A0ABZ3FFA1</accession>
<protein>
    <submittedName>
        <fullName evidence="1">Uncharacterized protein</fullName>
    </submittedName>
</protein>
<reference evidence="1 2" key="1">
    <citation type="submission" date="2024-04" db="EMBL/GenBank/DDBJ databases">
        <title>Isolation and characterization of novel acetogenic strains of the genera Terrisporobacter and Acetoanaerobium.</title>
        <authorList>
            <person name="Boeer T."/>
            <person name="Schueler M.A."/>
            <person name="Lueschen A."/>
            <person name="Eysell L."/>
            <person name="Droege J."/>
            <person name="Heinemann M."/>
            <person name="Engelhardt L."/>
            <person name="Basen M."/>
            <person name="Daniel R."/>
        </authorList>
    </citation>
    <scope>NUCLEOTIDE SEQUENCE [LARGE SCALE GENOMIC DNA]</scope>
    <source>
        <strain evidence="1 2">ELB</strain>
    </source>
</reference>
<evidence type="ECO:0000313" key="1">
    <source>
        <dbReference type="EMBL" id="XAM42495.1"/>
    </source>
</evidence>
<evidence type="ECO:0000313" key="2">
    <source>
        <dbReference type="Proteomes" id="UP001477947"/>
    </source>
</evidence>
<dbReference type="EMBL" id="CP154622">
    <property type="protein sequence ID" value="XAM42495.1"/>
    <property type="molecule type" value="Genomic_DNA"/>
</dbReference>
<name>A0ABZ3FFA1_9FIRM</name>
<dbReference type="Proteomes" id="UP001477947">
    <property type="component" value="Chromosome"/>
</dbReference>
<keyword evidence="2" id="KW-1185">Reference proteome</keyword>
<sequence>MPIIISKNKTNGYKDIMVKVNLDKNNIKSIINMEITPKSGFKLKYKISPGLEIRLGLIYKQIVYLKGLSTTVTISESSIKEAVLLYDCFTLCLFKEVIEFKSLSSSIGIISYTFL</sequence>
<gene>
    <name evidence="1" type="ORF">TPELB_28080</name>
</gene>
<organism evidence="1 2">
    <name type="scientific">Terrisporobacter petrolearius</name>
    <dbReference type="NCBI Taxonomy" id="1460447"/>
    <lineage>
        <taxon>Bacteria</taxon>
        <taxon>Bacillati</taxon>
        <taxon>Bacillota</taxon>
        <taxon>Clostridia</taxon>
        <taxon>Peptostreptococcales</taxon>
        <taxon>Peptostreptococcaceae</taxon>
        <taxon>Terrisporobacter</taxon>
    </lineage>
</organism>